<organism evidence="1 2">
    <name type="scientific">Colocasia esculenta</name>
    <name type="common">Wild taro</name>
    <name type="synonym">Arum esculentum</name>
    <dbReference type="NCBI Taxonomy" id="4460"/>
    <lineage>
        <taxon>Eukaryota</taxon>
        <taxon>Viridiplantae</taxon>
        <taxon>Streptophyta</taxon>
        <taxon>Embryophyta</taxon>
        <taxon>Tracheophyta</taxon>
        <taxon>Spermatophyta</taxon>
        <taxon>Magnoliopsida</taxon>
        <taxon>Liliopsida</taxon>
        <taxon>Araceae</taxon>
        <taxon>Aroideae</taxon>
        <taxon>Colocasieae</taxon>
        <taxon>Colocasia</taxon>
    </lineage>
</organism>
<dbReference type="EMBL" id="NMUH01000837">
    <property type="protein sequence ID" value="MQL85579.1"/>
    <property type="molecule type" value="Genomic_DNA"/>
</dbReference>
<evidence type="ECO:0000313" key="1">
    <source>
        <dbReference type="EMBL" id="MQL85579.1"/>
    </source>
</evidence>
<sequence length="134" mass="14501">MPPAISPHHWRAMSLASCNRAKTLFPVSFKTQKKTLSSFTVGSCPCSSRPTDICGGIRSGYCNSCTTGSPNHADSSSEIEHAGCNMFLDIPSGSKSGFKACALYNNWWPMLTGKDPTKSNICFNRQACISSNIR</sequence>
<name>A0A843V1F8_COLES</name>
<comment type="caution">
    <text evidence="1">The sequence shown here is derived from an EMBL/GenBank/DDBJ whole genome shotgun (WGS) entry which is preliminary data.</text>
</comment>
<reference evidence="1" key="1">
    <citation type="submission" date="2017-07" db="EMBL/GenBank/DDBJ databases">
        <title>Taro Niue Genome Assembly and Annotation.</title>
        <authorList>
            <person name="Atibalentja N."/>
            <person name="Keating K."/>
            <person name="Fields C.J."/>
        </authorList>
    </citation>
    <scope>NUCLEOTIDE SEQUENCE</scope>
    <source>
        <strain evidence="1">Niue_2</strain>
        <tissue evidence="1">Leaf</tissue>
    </source>
</reference>
<protein>
    <submittedName>
        <fullName evidence="1">Uncharacterized protein</fullName>
    </submittedName>
</protein>
<dbReference type="AlphaFoldDB" id="A0A843V1F8"/>
<accession>A0A843V1F8</accession>
<proteinExistence type="predicted"/>
<keyword evidence="2" id="KW-1185">Reference proteome</keyword>
<gene>
    <name evidence="1" type="ORF">Taro_018107</name>
</gene>
<dbReference type="Proteomes" id="UP000652761">
    <property type="component" value="Unassembled WGS sequence"/>
</dbReference>
<evidence type="ECO:0000313" key="2">
    <source>
        <dbReference type="Proteomes" id="UP000652761"/>
    </source>
</evidence>